<feature type="region of interest" description="Disordered" evidence="1">
    <location>
        <begin position="248"/>
        <end position="312"/>
    </location>
</feature>
<sequence length="358" mass="41048">MASSSTEPTLHTNELIRGNVAAEPAELQTEHTQKLQQEIKELREAHHGRISEATERNNLPTLGEFNTVQFPPAAFEQIGYLRAMENHGYLDWLKLNSRPRAAEALNSLLPEHRERWLQLTQFGNSLIASSTGVFFMMEELYLAYDLIGWYKKAARRYMDELAECQNKLYTQFSHQMELGMILQNAYELLAKADPEGKLVPEFHDRIVQGQEQLDRDQEHWFRPNWVDTTPECWPEQLARSHLRPEVCTTPRTGAEAPDPTAAGPSARPGQAVVEEDTWRTEDMPPPPDRVYYPEDSHPEDDIRKPPSGRRYPEAYIRKTISGRQRSGGLGPEGIIRKTVIQVEFRGVAPDENPERYFG</sequence>
<dbReference type="EMBL" id="JBJQOH010000006">
    <property type="protein sequence ID" value="KAL3685583.1"/>
    <property type="molecule type" value="Genomic_DNA"/>
</dbReference>
<evidence type="ECO:0000256" key="1">
    <source>
        <dbReference type="SAM" id="MobiDB-lite"/>
    </source>
</evidence>
<accession>A0ABD3H2V7</accession>
<gene>
    <name evidence="2" type="ORF">R1sor_003605</name>
</gene>
<proteinExistence type="predicted"/>
<feature type="compositionally biased region" description="Basic and acidic residues" evidence="1">
    <location>
        <begin position="291"/>
        <end position="312"/>
    </location>
</feature>
<organism evidence="2 3">
    <name type="scientific">Riccia sorocarpa</name>
    <dbReference type="NCBI Taxonomy" id="122646"/>
    <lineage>
        <taxon>Eukaryota</taxon>
        <taxon>Viridiplantae</taxon>
        <taxon>Streptophyta</taxon>
        <taxon>Embryophyta</taxon>
        <taxon>Marchantiophyta</taxon>
        <taxon>Marchantiopsida</taxon>
        <taxon>Marchantiidae</taxon>
        <taxon>Marchantiales</taxon>
        <taxon>Ricciaceae</taxon>
        <taxon>Riccia</taxon>
    </lineage>
</organism>
<dbReference type="AlphaFoldDB" id="A0ABD3H2V7"/>
<evidence type="ECO:0008006" key="4">
    <source>
        <dbReference type="Google" id="ProtNLM"/>
    </source>
</evidence>
<evidence type="ECO:0000313" key="3">
    <source>
        <dbReference type="Proteomes" id="UP001633002"/>
    </source>
</evidence>
<name>A0ABD3H2V7_9MARC</name>
<protein>
    <recommendedName>
        <fullName evidence="4">Gag protein</fullName>
    </recommendedName>
</protein>
<evidence type="ECO:0000313" key="2">
    <source>
        <dbReference type="EMBL" id="KAL3685583.1"/>
    </source>
</evidence>
<dbReference type="Proteomes" id="UP001633002">
    <property type="component" value="Unassembled WGS sequence"/>
</dbReference>
<reference evidence="2 3" key="1">
    <citation type="submission" date="2024-09" db="EMBL/GenBank/DDBJ databases">
        <title>Chromosome-scale assembly of Riccia sorocarpa.</title>
        <authorList>
            <person name="Paukszto L."/>
        </authorList>
    </citation>
    <scope>NUCLEOTIDE SEQUENCE [LARGE SCALE GENOMIC DNA]</scope>
    <source>
        <strain evidence="2">LP-2024</strain>
        <tissue evidence="2">Aerial parts of the thallus</tissue>
    </source>
</reference>
<keyword evidence="3" id="KW-1185">Reference proteome</keyword>
<comment type="caution">
    <text evidence="2">The sequence shown here is derived from an EMBL/GenBank/DDBJ whole genome shotgun (WGS) entry which is preliminary data.</text>
</comment>